<comment type="caution">
    <text evidence="3">The sequence shown here is derived from an EMBL/GenBank/DDBJ whole genome shotgun (WGS) entry which is preliminary data.</text>
</comment>
<dbReference type="AlphaFoldDB" id="A0A9D1P720"/>
<dbReference type="Pfam" id="PF01381">
    <property type="entry name" value="HTH_3"/>
    <property type="match status" value="1"/>
</dbReference>
<accession>A0A9D1P720</accession>
<dbReference type="EMBL" id="DVOT01000127">
    <property type="protein sequence ID" value="HIV27675.1"/>
    <property type="molecule type" value="Genomic_DNA"/>
</dbReference>
<dbReference type="Proteomes" id="UP000886884">
    <property type="component" value="Unassembled WGS sequence"/>
</dbReference>
<dbReference type="SMART" id="SM00530">
    <property type="entry name" value="HTH_XRE"/>
    <property type="match status" value="1"/>
</dbReference>
<dbReference type="SUPFAM" id="SSF47413">
    <property type="entry name" value="lambda repressor-like DNA-binding domains"/>
    <property type="match status" value="1"/>
</dbReference>
<protein>
    <submittedName>
        <fullName evidence="3">Helix-turn-helix transcriptional regulator</fullName>
    </submittedName>
</protein>
<dbReference type="InterPro" id="IPR010982">
    <property type="entry name" value="Lambda_DNA-bd_dom_sf"/>
</dbReference>
<dbReference type="InterPro" id="IPR050807">
    <property type="entry name" value="TransReg_Diox_bact_type"/>
</dbReference>
<evidence type="ECO:0000259" key="2">
    <source>
        <dbReference type="PROSITE" id="PS50943"/>
    </source>
</evidence>
<evidence type="ECO:0000313" key="3">
    <source>
        <dbReference type="EMBL" id="HIV27675.1"/>
    </source>
</evidence>
<sequence length="105" mass="11370">MDAQIVGQRIKAAREARGLTQEALAAMVDLSPTHISVIERGLKTPNLDSFVAIANALGVSADALLVDVVDHVEESIACELSTQISRLPLRERSKILNAIRILIEE</sequence>
<dbReference type="GO" id="GO:0003700">
    <property type="term" value="F:DNA-binding transcription factor activity"/>
    <property type="evidence" value="ECO:0007669"/>
    <property type="project" value="TreeGrafter"/>
</dbReference>
<evidence type="ECO:0000313" key="4">
    <source>
        <dbReference type="Proteomes" id="UP000886884"/>
    </source>
</evidence>
<dbReference type="PANTHER" id="PTHR46797:SF1">
    <property type="entry name" value="METHYLPHOSPHONATE SYNTHASE"/>
    <property type="match status" value="1"/>
</dbReference>
<reference evidence="3" key="2">
    <citation type="journal article" date="2021" name="PeerJ">
        <title>Extensive microbial diversity within the chicken gut microbiome revealed by metagenomics and culture.</title>
        <authorList>
            <person name="Gilroy R."/>
            <person name="Ravi A."/>
            <person name="Getino M."/>
            <person name="Pursley I."/>
            <person name="Horton D.L."/>
            <person name="Alikhan N.F."/>
            <person name="Baker D."/>
            <person name="Gharbi K."/>
            <person name="Hall N."/>
            <person name="Watson M."/>
            <person name="Adriaenssens E.M."/>
            <person name="Foster-Nyarko E."/>
            <person name="Jarju S."/>
            <person name="Secka A."/>
            <person name="Antonio M."/>
            <person name="Oren A."/>
            <person name="Chaudhuri R.R."/>
            <person name="La Ragione R."/>
            <person name="Hildebrand F."/>
            <person name="Pallen M.J."/>
        </authorList>
    </citation>
    <scope>NUCLEOTIDE SEQUENCE</scope>
    <source>
        <strain evidence="3">CHK183-6373</strain>
    </source>
</reference>
<reference evidence="3" key="1">
    <citation type="submission" date="2020-10" db="EMBL/GenBank/DDBJ databases">
        <authorList>
            <person name="Gilroy R."/>
        </authorList>
    </citation>
    <scope>NUCLEOTIDE SEQUENCE</scope>
    <source>
        <strain evidence="3">CHK183-6373</strain>
    </source>
</reference>
<dbReference type="InterPro" id="IPR001387">
    <property type="entry name" value="Cro/C1-type_HTH"/>
</dbReference>
<proteinExistence type="predicted"/>
<gene>
    <name evidence="3" type="ORF">IAA64_06870</name>
</gene>
<dbReference type="CDD" id="cd00093">
    <property type="entry name" value="HTH_XRE"/>
    <property type="match status" value="1"/>
</dbReference>
<name>A0A9D1P720_9FIRM</name>
<dbReference type="PANTHER" id="PTHR46797">
    <property type="entry name" value="HTH-TYPE TRANSCRIPTIONAL REGULATOR"/>
    <property type="match status" value="1"/>
</dbReference>
<keyword evidence="1" id="KW-0238">DNA-binding</keyword>
<dbReference type="GO" id="GO:0005829">
    <property type="term" value="C:cytosol"/>
    <property type="evidence" value="ECO:0007669"/>
    <property type="project" value="TreeGrafter"/>
</dbReference>
<dbReference type="PROSITE" id="PS50943">
    <property type="entry name" value="HTH_CROC1"/>
    <property type="match status" value="1"/>
</dbReference>
<feature type="domain" description="HTH cro/C1-type" evidence="2">
    <location>
        <begin position="10"/>
        <end position="64"/>
    </location>
</feature>
<organism evidence="3 4">
    <name type="scientific">Candidatus Ornithocaccomicrobium faecavium</name>
    <dbReference type="NCBI Taxonomy" id="2840890"/>
    <lineage>
        <taxon>Bacteria</taxon>
        <taxon>Bacillati</taxon>
        <taxon>Bacillota</taxon>
        <taxon>Clostridia</taxon>
        <taxon>Candidatus Ornithocaccomicrobium</taxon>
    </lineage>
</organism>
<dbReference type="Gene3D" id="1.10.260.40">
    <property type="entry name" value="lambda repressor-like DNA-binding domains"/>
    <property type="match status" value="1"/>
</dbReference>
<evidence type="ECO:0000256" key="1">
    <source>
        <dbReference type="ARBA" id="ARBA00023125"/>
    </source>
</evidence>
<dbReference type="GO" id="GO:0003677">
    <property type="term" value="F:DNA binding"/>
    <property type="evidence" value="ECO:0007669"/>
    <property type="project" value="UniProtKB-KW"/>
</dbReference>